<evidence type="ECO:0000259" key="2">
    <source>
        <dbReference type="Pfam" id="PF00441"/>
    </source>
</evidence>
<dbReference type="GO" id="GO:0033539">
    <property type="term" value="P:fatty acid beta-oxidation using acyl-CoA dehydrogenase"/>
    <property type="evidence" value="ECO:0007669"/>
    <property type="project" value="TreeGrafter"/>
</dbReference>
<dbReference type="CDD" id="cd00567">
    <property type="entry name" value="ACAD"/>
    <property type="match status" value="1"/>
</dbReference>
<gene>
    <name evidence="3" type="primary">carC_3</name>
    <name evidence="3" type="ORF">SDC9_126977</name>
</gene>
<dbReference type="PANTHER" id="PTHR43884">
    <property type="entry name" value="ACYL-COA DEHYDROGENASE"/>
    <property type="match status" value="1"/>
</dbReference>
<feature type="domain" description="Acyl-CoA dehydrogenase/oxidase C-terminal" evidence="2">
    <location>
        <begin position="16"/>
        <end position="157"/>
    </location>
</feature>
<dbReference type="GO" id="GO:0003995">
    <property type="term" value="F:acyl-CoA dehydrogenase activity"/>
    <property type="evidence" value="ECO:0007669"/>
    <property type="project" value="TreeGrafter"/>
</dbReference>
<dbReference type="PANTHER" id="PTHR43884:SF12">
    <property type="entry name" value="ISOVALERYL-COA DEHYDROGENASE, MITOCHONDRIAL-RELATED"/>
    <property type="match status" value="1"/>
</dbReference>
<dbReference type="InterPro" id="IPR036250">
    <property type="entry name" value="AcylCo_DH-like_C"/>
</dbReference>
<dbReference type="EC" id="1.3.1.108" evidence="3"/>
<comment type="caution">
    <text evidence="3">The sequence shown here is derived from an EMBL/GenBank/DDBJ whole genome shotgun (WGS) entry which is preliminary data.</text>
</comment>
<evidence type="ECO:0000313" key="3">
    <source>
        <dbReference type="EMBL" id="MPM79934.1"/>
    </source>
</evidence>
<dbReference type="Gene3D" id="1.20.140.10">
    <property type="entry name" value="Butyryl-CoA Dehydrogenase, subunit A, domain 3"/>
    <property type="match status" value="1"/>
</dbReference>
<dbReference type="InterPro" id="IPR009075">
    <property type="entry name" value="AcylCo_DH/oxidase_C"/>
</dbReference>
<sequence length="167" mass="18168">MPKANLLVPEGEFAALTHCYNLERCGGTGAVLGIAIGAYDRALEYVQTRQQFGKPLVNFQAVQLKLADMAAQIHAARLMLYDALSTAEGHYPSPIKASITKVFGNEAAKYVSDTALQLFGGAGYLKESGIEQRYRVVRGYSIAGGPLDIHRTMIAGWLTGQRFSQWA</sequence>
<proteinExistence type="predicted"/>
<dbReference type="EMBL" id="VSSQ01029703">
    <property type="protein sequence ID" value="MPM79934.1"/>
    <property type="molecule type" value="Genomic_DNA"/>
</dbReference>
<keyword evidence="3" id="KW-0560">Oxidoreductase</keyword>
<dbReference type="AlphaFoldDB" id="A0A645CSQ9"/>
<accession>A0A645CSQ9</accession>
<organism evidence="3">
    <name type="scientific">bioreactor metagenome</name>
    <dbReference type="NCBI Taxonomy" id="1076179"/>
    <lineage>
        <taxon>unclassified sequences</taxon>
        <taxon>metagenomes</taxon>
        <taxon>ecological metagenomes</taxon>
    </lineage>
</organism>
<dbReference type="Pfam" id="PF00441">
    <property type="entry name" value="Acyl-CoA_dh_1"/>
    <property type="match status" value="1"/>
</dbReference>
<keyword evidence="1" id="KW-0285">Flavoprotein</keyword>
<evidence type="ECO:0000256" key="1">
    <source>
        <dbReference type="ARBA" id="ARBA00022630"/>
    </source>
</evidence>
<dbReference type="SUPFAM" id="SSF47203">
    <property type="entry name" value="Acyl-CoA dehydrogenase C-terminal domain-like"/>
    <property type="match status" value="1"/>
</dbReference>
<name>A0A645CSQ9_9ZZZZ</name>
<dbReference type="GO" id="GO:0046359">
    <property type="term" value="P:butyrate catabolic process"/>
    <property type="evidence" value="ECO:0007669"/>
    <property type="project" value="TreeGrafter"/>
</dbReference>
<reference evidence="3" key="1">
    <citation type="submission" date="2019-08" db="EMBL/GenBank/DDBJ databases">
        <authorList>
            <person name="Kucharzyk K."/>
            <person name="Murdoch R.W."/>
            <person name="Higgins S."/>
            <person name="Loffler F."/>
        </authorList>
    </citation>
    <scope>NUCLEOTIDE SEQUENCE</scope>
</reference>
<protein>
    <submittedName>
        <fullName evidence="3">Caffeyl-CoA reductase-Etf complex subunit CarC</fullName>
        <ecNumber evidence="3">1.3.1.108</ecNumber>
    </submittedName>
</protein>